<dbReference type="RefSeq" id="WP_181202452.1">
    <property type="nucleotide sequence ID" value="NZ_CP055675.1"/>
</dbReference>
<dbReference type="NCBIfam" id="NF040485">
    <property type="entry name" value="ZirU_fam"/>
    <property type="match status" value="1"/>
</dbReference>
<dbReference type="InterPro" id="IPR054665">
    <property type="entry name" value="ZirU-like_dom"/>
</dbReference>
<sequence length="289" mass="30919">MIKKTLLAVTISTTLISGVAFAAEGNDTGVLTSATTAPSVGYRPVAVAGEEGLEVKGTLYIGQTLRIDKLFYTDKDGDGIDNTTGKGESVLDKSEIKWFLINKNVNNPDLSGTPSHSGTQFEIPKNASQSVIWITYKVAASAGHPYQAFSTHKIKLTSKIKGLEGGTDGIITNRASNVSIIINNPGDKNPSNELNGTDSINSPIVGATLSTKCSFKDDEKSTASNCDSEGYSFQWFSANELNGIYTKIDNASNSTYTIPSDQQNLYFKVELTPLTMNDSKTPPVVVKKS</sequence>
<protein>
    <submittedName>
        <fullName evidence="1">Uncharacterized protein</fullName>
    </submittedName>
</protein>
<dbReference type="Proteomes" id="UP000510927">
    <property type="component" value="Chromosome"/>
</dbReference>
<proteinExistence type="predicted"/>
<dbReference type="EMBL" id="CP055675">
    <property type="protein sequence ID" value="QLN00436.1"/>
    <property type="molecule type" value="Genomic_DNA"/>
</dbReference>
<evidence type="ECO:0000313" key="2">
    <source>
        <dbReference type="Proteomes" id="UP000510927"/>
    </source>
</evidence>
<organism evidence="1 2">
    <name type="scientific">Escherichia fergusonii</name>
    <dbReference type="NCBI Taxonomy" id="564"/>
    <lineage>
        <taxon>Bacteria</taxon>
        <taxon>Pseudomonadati</taxon>
        <taxon>Pseudomonadota</taxon>
        <taxon>Gammaproteobacteria</taxon>
        <taxon>Enterobacterales</taxon>
        <taxon>Enterobacteriaceae</taxon>
        <taxon>Escherichia</taxon>
    </lineage>
</organism>
<evidence type="ECO:0000313" key="1">
    <source>
        <dbReference type="EMBL" id="QLN00436.1"/>
    </source>
</evidence>
<gene>
    <name evidence="1" type="ORF">HVY52_11705</name>
</gene>
<dbReference type="Gene3D" id="2.60.40.2700">
    <property type="match status" value="1"/>
</dbReference>
<name>A0A7W3EEQ5_ESCFE</name>
<accession>A0A7W3EEQ5</accession>
<dbReference type="AlphaFoldDB" id="A0A7W3EEQ5"/>
<reference evidence="1 2" key="1">
    <citation type="submission" date="2020-06" db="EMBL/GenBank/DDBJ databases">
        <title>REHAB project genomes.</title>
        <authorList>
            <person name="Shaw L.P."/>
        </authorList>
    </citation>
    <scope>NUCLEOTIDE SEQUENCE [LARGE SCALE GENOMIC DNA]</scope>
    <source>
        <strain evidence="1 2">RHB28-C13</strain>
    </source>
</reference>